<sequence>MVFLEKKKKKGRIYWYVTERKMVNGVVRRTWQEYLGTAEKIRECVKQSKDLPHIKLKSFQYGKTAALLAVSDELNFIDIVNRHTNKKIEGLTADEYLLLNIIGRDDGALSENSMQTWFNKSTPSTLWKFPHQLSCQNFLNHYKYVDQETSRKI</sequence>
<reference evidence="2" key="1">
    <citation type="submission" date="2019-01" db="EMBL/GenBank/DDBJ databases">
        <title>Anaerobic oxidation of ethane by archaea from a marine hydrocarbon seep.</title>
        <authorList>
            <person name="Musat F."/>
        </authorList>
    </citation>
    <scope>NUCLEOTIDE SEQUENCE [LARGE SCALE GENOMIC DNA]</scope>
</reference>
<gene>
    <name evidence="1" type="ORF">AEth_00429</name>
</gene>
<comment type="caution">
    <text evidence="1">The sequence shown here is derived from an EMBL/GenBank/DDBJ whole genome shotgun (WGS) entry which is preliminary data.</text>
</comment>
<organism evidence="1 2">
    <name type="scientific">Candidatus Argoarchaeum ethanivorans</name>
    <dbReference type="NCBI Taxonomy" id="2608793"/>
    <lineage>
        <taxon>Archaea</taxon>
        <taxon>Methanobacteriati</taxon>
        <taxon>Methanobacteriota</taxon>
        <taxon>Stenosarchaea group</taxon>
        <taxon>Methanomicrobia</taxon>
        <taxon>Methanosarcinales</taxon>
        <taxon>Methanosarcinales incertae sedis</taxon>
        <taxon>GOM Arc I cluster</taxon>
        <taxon>Candidatus Argoarchaeum</taxon>
    </lineage>
</organism>
<name>A0A8B3S3H8_9EURY</name>
<proteinExistence type="predicted"/>
<dbReference type="AlphaFoldDB" id="A0A8B3S3H8"/>
<evidence type="ECO:0000313" key="1">
    <source>
        <dbReference type="EMBL" id="RZB32751.1"/>
    </source>
</evidence>
<evidence type="ECO:0000313" key="2">
    <source>
        <dbReference type="Proteomes" id="UP000291831"/>
    </source>
</evidence>
<dbReference type="Proteomes" id="UP000291831">
    <property type="component" value="Unassembled WGS sequence"/>
</dbReference>
<dbReference type="EMBL" id="RPGO01000005">
    <property type="protein sequence ID" value="RZB32751.1"/>
    <property type="molecule type" value="Genomic_DNA"/>
</dbReference>
<accession>A0A8B3S3H8</accession>
<protein>
    <submittedName>
        <fullName evidence="1">Uncharacterized protein</fullName>
    </submittedName>
</protein>